<evidence type="ECO:0000256" key="9">
    <source>
        <dbReference type="ARBA" id="ARBA00048793"/>
    </source>
</evidence>
<dbReference type="Gene3D" id="3.40.50.720">
    <property type="entry name" value="NAD(P)-binding Rossmann-like Domain"/>
    <property type="match status" value="1"/>
</dbReference>
<dbReference type="SUPFAM" id="SSF48179">
    <property type="entry name" value="6-phosphogluconate dehydrogenase C-terminal domain-like"/>
    <property type="match status" value="1"/>
</dbReference>
<dbReference type="Pfam" id="PF08546">
    <property type="entry name" value="ApbA_C"/>
    <property type="match status" value="1"/>
</dbReference>
<reference evidence="13 14" key="1">
    <citation type="submission" date="2016-10" db="EMBL/GenBank/DDBJ databases">
        <title>Complete genome sequences of three Cupriavidus strains isolated from various Malaysian environments.</title>
        <authorList>
            <person name="Abdullah A.A.-A."/>
            <person name="Shafie N.A.H."/>
            <person name="Lau N.S."/>
        </authorList>
    </citation>
    <scope>NUCLEOTIDE SEQUENCE [LARGE SCALE GENOMIC DNA]</scope>
    <source>
        <strain evidence="13 14">USMAA1020</strain>
    </source>
</reference>
<dbReference type="InterPro" id="IPR036291">
    <property type="entry name" value="NAD(P)-bd_dom_sf"/>
</dbReference>
<feature type="domain" description="Ketopantoate reductase N-terminal" evidence="11">
    <location>
        <begin position="3"/>
        <end position="148"/>
    </location>
</feature>
<sequence>MRILVLGAGALGGYYGARLLAAGADVRFAVRPGRAAQLARDGLAVHSPLGNIARPVQTVPAGQVAQSGHAFDLVLLTCKAFDLDDAIATIAPALGPATVVLPLLNGGAVYPRLDAAFGKARVLGGVAYIATTLAADGTIRHLSPGDRLLVGARADAQAAAAASFHALAAQAPGTRLLSAQIDQDIWEKWVMICAGAAVTTLLRATIGEIMGTDHGAEAAGRLLDECVAIASAAGHVPRPEALAAMRAQLLAPGSGWAASMMRDIATQARRIEADAIVGDMIATGARLGVDAPLLRVAYSGLQAYARRQAGARPT</sequence>
<evidence type="ECO:0000256" key="3">
    <source>
        <dbReference type="ARBA" id="ARBA00013014"/>
    </source>
</evidence>
<dbReference type="InterPro" id="IPR051402">
    <property type="entry name" value="KPR-Related"/>
</dbReference>
<evidence type="ECO:0000256" key="7">
    <source>
        <dbReference type="ARBA" id="ARBA00023002"/>
    </source>
</evidence>
<dbReference type="PANTHER" id="PTHR21708">
    <property type="entry name" value="PROBABLE 2-DEHYDROPANTOATE 2-REDUCTASE"/>
    <property type="match status" value="1"/>
</dbReference>
<dbReference type="PANTHER" id="PTHR21708:SF26">
    <property type="entry name" value="2-DEHYDROPANTOATE 2-REDUCTASE"/>
    <property type="match status" value="1"/>
</dbReference>
<dbReference type="Proteomes" id="UP000177515">
    <property type="component" value="Chromosome 2"/>
</dbReference>
<evidence type="ECO:0000313" key="14">
    <source>
        <dbReference type="Proteomes" id="UP000177515"/>
    </source>
</evidence>
<dbReference type="InterPro" id="IPR013752">
    <property type="entry name" value="KPA_reductase"/>
</dbReference>
<evidence type="ECO:0000313" key="13">
    <source>
        <dbReference type="EMBL" id="AOZ09409.1"/>
    </source>
</evidence>
<dbReference type="InterPro" id="IPR008927">
    <property type="entry name" value="6-PGluconate_DH-like_C_sf"/>
</dbReference>
<keyword evidence="6 10" id="KW-0521">NADP</keyword>
<feature type="domain" description="Ketopantoate reductase C-terminal" evidence="12">
    <location>
        <begin position="181"/>
        <end position="304"/>
    </location>
</feature>
<accession>A0ABM6FCD9</accession>
<evidence type="ECO:0000256" key="5">
    <source>
        <dbReference type="ARBA" id="ARBA00022655"/>
    </source>
</evidence>
<dbReference type="NCBIfam" id="TIGR00745">
    <property type="entry name" value="apbA_panE"/>
    <property type="match status" value="1"/>
</dbReference>
<dbReference type="EMBL" id="CP017755">
    <property type="protein sequence ID" value="AOZ09409.1"/>
    <property type="molecule type" value="Genomic_DNA"/>
</dbReference>
<dbReference type="InterPro" id="IPR003710">
    <property type="entry name" value="ApbA"/>
</dbReference>
<keyword evidence="14" id="KW-1185">Reference proteome</keyword>
<organism evidence="13 14">
    <name type="scientific">Cupriavidus malaysiensis</name>
    <dbReference type="NCBI Taxonomy" id="367825"/>
    <lineage>
        <taxon>Bacteria</taxon>
        <taxon>Pseudomonadati</taxon>
        <taxon>Pseudomonadota</taxon>
        <taxon>Betaproteobacteria</taxon>
        <taxon>Burkholderiales</taxon>
        <taxon>Burkholderiaceae</taxon>
        <taxon>Cupriavidus</taxon>
    </lineage>
</organism>
<evidence type="ECO:0000256" key="1">
    <source>
        <dbReference type="ARBA" id="ARBA00004994"/>
    </source>
</evidence>
<protein>
    <recommendedName>
        <fullName evidence="4 10">2-dehydropantoate 2-reductase</fullName>
        <ecNumber evidence="3 10">1.1.1.169</ecNumber>
    </recommendedName>
    <alternativeName>
        <fullName evidence="8 10">Ketopantoate reductase</fullName>
    </alternativeName>
</protein>
<dbReference type="Pfam" id="PF02558">
    <property type="entry name" value="ApbA"/>
    <property type="match status" value="1"/>
</dbReference>
<dbReference type="InterPro" id="IPR013332">
    <property type="entry name" value="KPR_N"/>
</dbReference>
<evidence type="ECO:0000256" key="2">
    <source>
        <dbReference type="ARBA" id="ARBA00007870"/>
    </source>
</evidence>
<comment type="similarity">
    <text evidence="2 10">Belongs to the ketopantoate reductase family.</text>
</comment>
<evidence type="ECO:0000259" key="12">
    <source>
        <dbReference type="Pfam" id="PF08546"/>
    </source>
</evidence>
<dbReference type="Gene3D" id="1.10.1040.10">
    <property type="entry name" value="N-(1-d-carboxylethyl)-l-norvaline Dehydrogenase, domain 2"/>
    <property type="match status" value="1"/>
</dbReference>
<gene>
    <name evidence="13" type="ORF">BKK80_26925</name>
</gene>
<keyword evidence="7 10" id="KW-0560">Oxidoreductase</keyword>
<dbReference type="RefSeq" id="WP_071072015.1">
    <property type="nucleotide sequence ID" value="NZ_CP017755.1"/>
</dbReference>
<proteinExistence type="inferred from homology"/>
<comment type="pathway">
    <text evidence="1 10">Cofactor biosynthesis; (R)-pantothenate biosynthesis; (R)-pantoate from 3-methyl-2-oxobutanoate: step 2/2.</text>
</comment>
<evidence type="ECO:0000256" key="4">
    <source>
        <dbReference type="ARBA" id="ARBA00019465"/>
    </source>
</evidence>
<evidence type="ECO:0000256" key="6">
    <source>
        <dbReference type="ARBA" id="ARBA00022857"/>
    </source>
</evidence>
<evidence type="ECO:0000256" key="10">
    <source>
        <dbReference type="RuleBase" id="RU362068"/>
    </source>
</evidence>
<evidence type="ECO:0000256" key="8">
    <source>
        <dbReference type="ARBA" id="ARBA00032024"/>
    </source>
</evidence>
<dbReference type="EC" id="1.1.1.169" evidence="3 10"/>
<name>A0ABM6FCD9_9BURK</name>
<comment type="function">
    <text evidence="10">Catalyzes the NADPH-dependent reduction of ketopantoate into pantoic acid.</text>
</comment>
<dbReference type="InterPro" id="IPR013328">
    <property type="entry name" value="6PGD_dom2"/>
</dbReference>
<dbReference type="SUPFAM" id="SSF51735">
    <property type="entry name" value="NAD(P)-binding Rossmann-fold domains"/>
    <property type="match status" value="1"/>
</dbReference>
<comment type="catalytic activity">
    <reaction evidence="9 10">
        <text>(R)-pantoate + NADP(+) = 2-dehydropantoate + NADPH + H(+)</text>
        <dbReference type="Rhea" id="RHEA:16233"/>
        <dbReference type="ChEBI" id="CHEBI:11561"/>
        <dbReference type="ChEBI" id="CHEBI:15378"/>
        <dbReference type="ChEBI" id="CHEBI:15980"/>
        <dbReference type="ChEBI" id="CHEBI:57783"/>
        <dbReference type="ChEBI" id="CHEBI:58349"/>
        <dbReference type="EC" id="1.1.1.169"/>
    </reaction>
</comment>
<evidence type="ECO:0000259" key="11">
    <source>
        <dbReference type="Pfam" id="PF02558"/>
    </source>
</evidence>
<keyword evidence="5 10" id="KW-0566">Pantothenate biosynthesis</keyword>